<dbReference type="Pfam" id="PF01730">
    <property type="entry name" value="UreF"/>
    <property type="match status" value="1"/>
</dbReference>
<keyword evidence="1 3" id="KW-0996">Nickel insertion</keyword>
<evidence type="ECO:0000313" key="4">
    <source>
        <dbReference type="EMBL" id="BAT25704.1"/>
    </source>
</evidence>
<name>A0A0P0YWG1_9HYPH</name>
<reference evidence="4" key="1">
    <citation type="journal article" date="2015" name="Proc. Natl. Acad. Sci. U.S.A.">
        <title>Bacterial clade with the ribosomal RNA operon on a small plasmid rather than the chromosome.</title>
        <authorList>
            <person name="Anda M."/>
            <person name="Ohtsubo Y."/>
            <person name="Okubo T."/>
            <person name="Sugawara M."/>
            <person name="Nagata Y."/>
            <person name="Tsuda M."/>
            <person name="Minamisawa K."/>
            <person name="Mitsui H."/>
        </authorList>
    </citation>
    <scope>NUCLEOTIDE SEQUENCE</scope>
    <source>
        <strain evidence="4">DSM 21988</strain>
    </source>
</reference>
<keyword evidence="2 3" id="KW-0143">Chaperone</keyword>
<dbReference type="HAMAP" id="MF_01385">
    <property type="entry name" value="UreF"/>
    <property type="match status" value="1"/>
</dbReference>
<dbReference type="Gene3D" id="1.10.4190.10">
    <property type="entry name" value="Urease accessory protein UreF"/>
    <property type="match status" value="1"/>
</dbReference>
<dbReference type="AlphaFoldDB" id="A0A0P0YWG1"/>
<protein>
    <recommendedName>
        <fullName evidence="3">Urease accessory protein UreF</fullName>
    </recommendedName>
</protein>
<dbReference type="GO" id="GO:0005737">
    <property type="term" value="C:cytoplasm"/>
    <property type="evidence" value="ECO:0007669"/>
    <property type="project" value="UniProtKB-SubCell"/>
</dbReference>
<proteinExistence type="inferred from homology"/>
<comment type="function">
    <text evidence="3">Required for maturation of urease via the functional incorporation of the urease nickel metallocenter.</text>
</comment>
<comment type="subcellular location">
    <subcellularLocation>
        <location evidence="3">Cytoplasm</location>
    </subcellularLocation>
</comment>
<dbReference type="PIRSF" id="PIRSF009467">
    <property type="entry name" value="Ureas_acces_UreF"/>
    <property type="match status" value="1"/>
</dbReference>
<organism evidence="4">
    <name type="scientific">Aureimonas altamirensis</name>
    <dbReference type="NCBI Taxonomy" id="370622"/>
    <lineage>
        <taxon>Bacteria</taxon>
        <taxon>Pseudomonadati</taxon>
        <taxon>Pseudomonadota</taxon>
        <taxon>Alphaproteobacteria</taxon>
        <taxon>Hyphomicrobiales</taxon>
        <taxon>Aurantimonadaceae</taxon>
        <taxon>Aureimonas</taxon>
    </lineage>
</organism>
<gene>
    <name evidence="3" type="primary">ureF</name>
</gene>
<keyword evidence="3" id="KW-0963">Cytoplasm</keyword>
<comment type="subunit">
    <text evidence="3">UreD, UreF and UreG form a complex that acts as a GTP-hydrolysis-dependent molecular chaperone, activating the urease apoprotein by helping to assemble the nickel containing metallocenter of UreC. The UreE protein probably delivers the nickel.</text>
</comment>
<dbReference type="RefSeq" id="WP_060600072.1">
    <property type="nucleotide sequence ID" value="NZ_BBWQ01000001.1"/>
</dbReference>
<dbReference type="InterPro" id="IPR002639">
    <property type="entry name" value="UreF"/>
</dbReference>
<evidence type="ECO:0000256" key="2">
    <source>
        <dbReference type="ARBA" id="ARBA00023186"/>
    </source>
</evidence>
<dbReference type="PANTHER" id="PTHR33620">
    <property type="entry name" value="UREASE ACCESSORY PROTEIN F"/>
    <property type="match status" value="1"/>
</dbReference>
<dbReference type="GO" id="GO:0016151">
    <property type="term" value="F:nickel cation binding"/>
    <property type="evidence" value="ECO:0007669"/>
    <property type="project" value="UniProtKB-UniRule"/>
</dbReference>
<sequence>MDSSSASFGGGETAPLHLLRLVSQTLPIGGFSYSRGLEAATLAGWVTDEASAQDWILGILQSSFAQLDGALFLRLASALADGDDQRFLATDAWLAASRESREFQLEDKRLGQALLRLLADLDVPGTEDAHDRQLTFTAVFAMAAHHWRIPPMVALQGLMWIFVEGQVTAAIRLVPLGHTAGQRILVHAVGPIEQAAARAAAMGDDDIGNLAPALAMASAWHETQYSRLFQS</sequence>
<dbReference type="InterPro" id="IPR038277">
    <property type="entry name" value="UreF_sf"/>
</dbReference>
<evidence type="ECO:0000256" key="3">
    <source>
        <dbReference type="HAMAP-Rule" id="MF_01385"/>
    </source>
</evidence>
<dbReference type="EMBL" id="LC066370">
    <property type="protein sequence ID" value="BAT25704.1"/>
    <property type="molecule type" value="Genomic_DNA"/>
</dbReference>
<dbReference type="PANTHER" id="PTHR33620:SF1">
    <property type="entry name" value="UREASE ACCESSORY PROTEIN F"/>
    <property type="match status" value="1"/>
</dbReference>
<comment type="similarity">
    <text evidence="3">Belongs to the UreF family.</text>
</comment>
<accession>A0A0P0YWG1</accession>
<evidence type="ECO:0000256" key="1">
    <source>
        <dbReference type="ARBA" id="ARBA00022988"/>
    </source>
</evidence>